<proteinExistence type="predicted"/>
<accession>A0ABQ0AUT4</accession>
<name>A0ABQ0AUT4_9FIRM</name>
<dbReference type="EMBL" id="BAABXL010000001">
    <property type="protein sequence ID" value="GAA6267801.1"/>
    <property type="molecule type" value="Genomic_DNA"/>
</dbReference>
<gene>
    <name evidence="1" type="ORF">F130042H8_08610</name>
</gene>
<protein>
    <submittedName>
        <fullName evidence="1">Uncharacterized protein</fullName>
    </submittedName>
</protein>
<evidence type="ECO:0000313" key="1">
    <source>
        <dbReference type="EMBL" id="GAA6267801.1"/>
    </source>
</evidence>
<sequence length="65" mass="7093">MANRKNDVFCAENQYEEALMLMGRVNALAGIIQASKYSVDREVVAAALGFELAENKDNEQGGKAE</sequence>
<dbReference type="Proteomes" id="UP001600894">
    <property type="component" value="Unassembled WGS sequence"/>
</dbReference>
<keyword evidence="2" id="KW-1185">Reference proteome</keyword>
<evidence type="ECO:0000313" key="2">
    <source>
        <dbReference type="Proteomes" id="UP001600894"/>
    </source>
</evidence>
<dbReference type="RefSeq" id="WP_176256337.1">
    <property type="nucleotide sequence ID" value="NZ_BAABXL010000001.1"/>
</dbReference>
<comment type="caution">
    <text evidence="1">The sequence shown here is derived from an EMBL/GenBank/DDBJ whole genome shotgun (WGS) entry which is preliminary data.</text>
</comment>
<organism evidence="1 2">
    <name type="scientific">Enterocloster alcoholdehydrogenati</name>
    <dbReference type="NCBI Taxonomy" id="2547410"/>
    <lineage>
        <taxon>Bacteria</taxon>
        <taxon>Bacillati</taxon>
        <taxon>Bacillota</taxon>
        <taxon>Clostridia</taxon>
        <taxon>Lachnospirales</taxon>
        <taxon>Lachnospiraceae</taxon>
        <taxon>Enterocloster</taxon>
    </lineage>
</organism>
<reference evidence="1 2" key="1">
    <citation type="submission" date="2024-04" db="EMBL/GenBank/DDBJ databases">
        <title>Defined microbial consortia suppress multidrug-resistant proinflammatory Enterobacteriaceae via ecological control.</title>
        <authorList>
            <person name="Furuichi M."/>
            <person name="Kawaguchi T."/>
            <person name="Pust M."/>
            <person name="Yasuma K."/>
            <person name="Plichta D."/>
            <person name="Hasegawa N."/>
            <person name="Ohya T."/>
            <person name="Bhattarai S."/>
            <person name="Sasajima S."/>
            <person name="Aoto Y."/>
            <person name="Tuganbaev T."/>
            <person name="Yaginuma M."/>
            <person name="Ueda M."/>
            <person name="Okahashi N."/>
            <person name="Amafuji K."/>
            <person name="Kiridooshi Y."/>
            <person name="Sugita K."/>
            <person name="Strazar M."/>
            <person name="Skelly A."/>
            <person name="Suda W."/>
            <person name="Hattori M."/>
            <person name="Nakamoto N."/>
            <person name="Caballero S."/>
            <person name="Norman J."/>
            <person name="Olle B."/>
            <person name="Tanoue T."/>
            <person name="Arita M."/>
            <person name="Bucci V."/>
            <person name="Atarashi K."/>
            <person name="Xavier R."/>
            <person name="Honda K."/>
        </authorList>
    </citation>
    <scope>NUCLEOTIDE SEQUENCE [LARGE SCALE GENOMIC DNA]</scope>
    <source>
        <strain evidence="2">f13</strain>
    </source>
</reference>